<dbReference type="EMBL" id="GBRH01164288">
    <property type="protein sequence ID" value="JAE33608.1"/>
    <property type="molecule type" value="Transcribed_RNA"/>
</dbReference>
<protein>
    <submittedName>
        <fullName evidence="1">Uncharacterized protein</fullName>
    </submittedName>
</protein>
<proteinExistence type="predicted"/>
<reference evidence="1" key="1">
    <citation type="submission" date="2014-09" db="EMBL/GenBank/DDBJ databases">
        <authorList>
            <person name="Magalhaes I.L.F."/>
            <person name="Oliveira U."/>
            <person name="Santos F.R."/>
            <person name="Vidigal T.H.D.A."/>
            <person name="Brescovit A.D."/>
            <person name="Santos A.J."/>
        </authorList>
    </citation>
    <scope>NUCLEOTIDE SEQUENCE</scope>
    <source>
        <tissue evidence="1">Shoot tissue taken approximately 20 cm above the soil surface</tissue>
    </source>
</reference>
<evidence type="ECO:0000313" key="1">
    <source>
        <dbReference type="EMBL" id="JAE33608.1"/>
    </source>
</evidence>
<organism evidence="1">
    <name type="scientific">Arundo donax</name>
    <name type="common">Giant reed</name>
    <name type="synonym">Donax arundinaceus</name>
    <dbReference type="NCBI Taxonomy" id="35708"/>
    <lineage>
        <taxon>Eukaryota</taxon>
        <taxon>Viridiplantae</taxon>
        <taxon>Streptophyta</taxon>
        <taxon>Embryophyta</taxon>
        <taxon>Tracheophyta</taxon>
        <taxon>Spermatophyta</taxon>
        <taxon>Magnoliopsida</taxon>
        <taxon>Liliopsida</taxon>
        <taxon>Poales</taxon>
        <taxon>Poaceae</taxon>
        <taxon>PACMAD clade</taxon>
        <taxon>Arundinoideae</taxon>
        <taxon>Arundineae</taxon>
        <taxon>Arundo</taxon>
    </lineage>
</organism>
<reference evidence="1" key="2">
    <citation type="journal article" date="2015" name="Data Brief">
        <title>Shoot transcriptome of the giant reed, Arundo donax.</title>
        <authorList>
            <person name="Barrero R.A."/>
            <person name="Guerrero F.D."/>
            <person name="Moolhuijzen P."/>
            <person name="Goolsby J.A."/>
            <person name="Tidwell J."/>
            <person name="Bellgard S.E."/>
            <person name="Bellgard M.I."/>
        </authorList>
    </citation>
    <scope>NUCLEOTIDE SEQUENCE</scope>
    <source>
        <tissue evidence="1">Shoot tissue taken approximately 20 cm above the soil surface</tissue>
    </source>
</reference>
<sequence>MPSCGALACGYGSGTAKGLGPWDYRPR</sequence>
<accession>A0A0A9HL70</accession>
<dbReference type="AlphaFoldDB" id="A0A0A9HL70"/>
<name>A0A0A9HL70_ARUDO</name>